<dbReference type="CDD" id="cd06529">
    <property type="entry name" value="S24_LexA-like"/>
    <property type="match status" value="1"/>
</dbReference>
<dbReference type="AlphaFoldDB" id="A0A5E7SMX5"/>
<dbReference type="GO" id="GO:0004252">
    <property type="term" value="F:serine-type endopeptidase activity"/>
    <property type="evidence" value="ECO:0007669"/>
    <property type="project" value="UniProtKB-EC"/>
</dbReference>
<reference evidence="5 6" key="1">
    <citation type="submission" date="2019-09" db="EMBL/GenBank/DDBJ databases">
        <authorList>
            <person name="Chandra G."/>
            <person name="Truman W A."/>
        </authorList>
    </citation>
    <scope>NUCLEOTIDE SEQUENCE [LARGE SCALE GENOMIC DNA]</scope>
    <source>
        <strain evidence="5">PS941</strain>
    </source>
</reference>
<evidence type="ECO:0000256" key="2">
    <source>
        <dbReference type="ARBA" id="ARBA00023125"/>
    </source>
</evidence>
<dbReference type="Pfam" id="PF00717">
    <property type="entry name" value="Peptidase_S24"/>
    <property type="match status" value="1"/>
</dbReference>
<dbReference type="InterPro" id="IPR036286">
    <property type="entry name" value="LexA/Signal_pep-like_sf"/>
</dbReference>
<evidence type="ECO:0000256" key="3">
    <source>
        <dbReference type="ARBA" id="ARBA00023163"/>
    </source>
</evidence>
<accession>A0A5E7SMX5</accession>
<keyword evidence="2" id="KW-0238">DNA-binding</keyword>
<feature type="domain" description="HTH cro/C1-type" evidence="4">
    <location>
        <begin position="32"/>
        <end position="68"/>
    </location>
</feature>
<dbReference type="PANTHER" id="PTHR40661">
    <property type="match status" value="1"/>
</dbReference>
<dbReference type="CDD" id="cd00093">
    <property type="entry name" value="HTH_XRE"/>
    <property type="match status" value="1"/>
</dbReference>
<name>A0A5E7SMX5_PSEFL</name>
<dbReference type="EC" id="3.4.21.88" evidence="5"/>
<proteinExistence type="predicted"/>
<dbReference type="EMBL" id="CABVJC010000002">
    <property type="protein sequence ID" value="VVP84673.1"/>
    <property type="molecule type" value="Genomic_DNA"/>
</dbReference>
<evidence type="ECO:0000259" key="4">
    <source>
        <dbReference type="PROSITE" id="PS50943"/>
    </source>
</evidence>
<dbReference type="InterPro" id="IPR039418">
    <property type="entry name" value="LexA-like"/>
</dbReference>
<keyword evidence="1" id="KW-0805">Transcription regulation</keyword>
<evidence type="ECO:0000313" key="6">
    <source>
        <dbReference type="Proteomes" id="UP000326452"/>
    </source>
</evidence>
<evidence type="ECO:0000256" key="1">
    <source>
        <dbReference type="ARBA" id="ARBA00023015"/>
    </source>
</evidence>
<keyword evidence="5" id="KW-0378">Hydrolase</keyword>
<dbReference type="GO" id="GO:0003677">
    <property type="term" value="F:DNA binding"/>
    <property type="evidence" value="ECO:0007669"/>
    <property type="project" value="UniProtKB-KW"/>
</dbReference>
<evidence type="ECO:0000313" key="5">
    <source>
        <dbReference type="EMBL" id="VVP84673.1"/>
    </source>
</evidence>
<keyword evidence="3" id="KW-0804">Transcription</keyword>
<dbReference type="Proteomes" id="UP000326452">
    <property type="component" value="Unassembled WGS sequence"/>
</dbReference>
<dbReference type="PANTHER" id="PTHR40661:SF3">
    <property type="entry name" value="FELS-1 PROPHAGE TRANSCRIPTIONAL REGULATOR"/>
    <property type="match status" value="1"/>
</dbReference>
<sequence>MIPYMNIYEKRLTILKALIGENQLKDFAGAHADVDASYISQILNGHRTLGDRAATNLAKKLAVPADLLTTGTYSAEDQHQITAAWIALGLKPPVLPHPAFFNATINETALRTAEEREASEHRRPAPVPVVGKAMLGTDGYFDALEYPPGHGDGYLEIISSDPDAYGLKVVGSSMHPRIKNGEFVLIEPNHAYQTGDEVLVRTTDGRAMVKEFIYRRDGQLRFDSINDSYPPIFLEEKLVEKIHYVGAILKPSKYLEI</sequence>
<dbReference type="PROSITE" id="PS50943">
    <property type="entry name" value="HTH_CROC1"/>
    <property type="match status" value="1"/>
</dbReference>
<dbReference type="SUPFAM" id="SSF51306">
    <property type="entry name" value="LexA/Signal peptidase"/>
    <property type="match status" value="1"/>
</dbReference>
<dbReference type="InterPro" id="IPR015927">
    <property type="entry name" value="Peptidase_S24_S26A/B/C"/>
</dbReference>
<dbReference type="InterPro" id="IPR001387">
    <property type="entry name" value="Cro/C1-type_HTH"/>
</dbReference>
<organism evidence="5 6">
    <name type="scientific">Pseudomonas fluorescens</name>
    <dbReference type="NCBI Taxonomy" id="294"/>
    <lineage>
        <taxon>Bacteria</taxon>
        <taxon>Pseudomonadati</taxon>
        <taxon>Pseudomonadota</taxon>
        <taxon>Gammaproteobacteria</taxon>
        <taxon>Pseudomonadales</taxon>
        <taxon>Pseudomonadaceae</taxon>
        <taxon>Pseudomonas</taxon>
    </lineage>
</organism>
<protein>
    <submittedName>
        <fullName evidence="5">LexA repressor</fullName>
        <ecNumber evidence="5">3.4.21.88</ecNumber>
    </submittedName>
</protein>
<gene>
    <name evidence="5" type="primary">lexA_2</name>
    <name evidence="5" type="ORF">PS941_01080</name>
</gene>
<dbReference type="Gene3D" id="2.10.109.10">
    <property type="entry name" value="Umud Fragment, subunit A"/>
    <property type="match status" value="1"/>
</dbReference>